<dbReference type="PANTHER" id="PTHR33744">
    <property type="entry name" value="CARBOHYDRATE DIACID REGULATOR"/>
    <property type="match status" value="1"/>
</dbReference>
<dbReference type="InterPro" id="IPR025736">
    <property type="entry name" value="PucR_C-HTH_dom"/>
</dbReference>
<dbReference type="InterPro" id="IPR042070">
    <property type="entry name" value="PucR_C-HTH_sf"/>
</dbReference>
<protein>
    <submittedName>
        <fullName evidence="2">PucR family transcriptional regulator</fullName>
    </submittedName>
</protein>
<evidence type="ECO:0000313" key="3">
    <source>
        <dbReference type="Proteomes" id="UP000501179"/>
    </source>
</evidence>
<dbReference type="KEGG" id="slia:HA039_07355"/>
<feature type="domain" description="PucR C-terminal helix-turn-helix" evidence="1">
    <location>
        <begin position="315"/>
        <end position="370"/>
    </location>
</feature>
<evidence type="ECO:0000313" key="2">
    <source>
        <dbReference type="EMBL" id="QIQ06757.1"/>
    </source>
</evidence>
<sequence length="515" mass="55291">MHRLARKGDGVQPLLRWLARRTGCWVGLVDTAGDVHAASPAEPDSEVIALVADGLRAMRVRGLRTFVAGASPDRSGALLTVDLPGDRPGAEPSGLVLAVVGPDPLGTAAPADAGPLLGVCWWAKETARARRRVEVADARGREAVLHLLMSGNLATAHQIAGVLAPRLHDPARFHVVECGVDRRAETIRVCTELTGGRAWIVRCPVYSDHVLVVASANPAPDGARPLEAALTAEIEGCVVGTGDALALRDTAVGYQQAFHALAVARGRPERWARFDAALGLPVVLGGRGRVWADHLLAPLTAYVPARAADPDSATLTDTVRSWLAFSAGATDLMKIHRNTLASRLRRVESLLGLDLRLVGDQAKLDLALRIGALPRTREHEATDRETTRHEMTRHETADLVRTAYRAAEGGPPTPAPAPFDALLRLPAVQEWALTQLRPVRTEAPGLETTLRTWLRNDTRLSSTAEALGVSVTGTRKRLARLEQVLRRSLLRPPNARLDLWVAVAALEGGGPDRNF</sequence>
<evidence type="ECO:0000259" key="1">
    <source>
        <dbReference type="Pfam" id="PF13556"/>
    </source>
</evidence>
<dbReference type="EMBL" id="CP050177">
    <property type="protein sequence ID" value="QIQ06757.1"/>
    <property type="molecule type" value="Genomic_DNA"/>
</dbReference>
<dbReference type="Gene3D" id="1.10.10.2840">
    <property type="entry name" value="PucR C-terminal helix-turn-helix domain"/>
    <property type="match status" value="2"/>
</dbReference>
<proteinExistence type="predicted"/>
<feature type="domain" description="PucR C-terminal helix-turn-helix" evidence="1">
    <location>
        <begin position="448"/>
        <end position="505"/>
    </location>
</feature>
<gene>
    <name evidence="2" type="ORF">HA039_07355</name>
</gene>
<reference evidence="2 3" key="1">
    <citation type="submission" date="2020-03" db="EMBL/GenBank/DDBJ databases">
        <title>A novel species.</title>
        <authorList>
            <person name="Gao J."/>
        </authorList>
    </citation>
    <scope>NUCLEOTIDE SEQUENCE [LARGE SCALE GENOMIC DNA]</scope>
    <source>
        <strain evidence="2 3">QMT-12</strain>
    </source>
</reference>
<dbReference type="Proteomes" id="UP000501179">
    <property type="component" value="Chromosome"/>
</dbReference>
<dbReference type="AlphaFoldDB" id="A0A6G9H9L2"/>
<dbReference type="PANTHER" id="PTHR33744:SF1">
    <property type="entry name" value="DNA-BINDING TRANSCRIPTIONAL ACTIVATOR ADER"/>
    <property type="match status" value="1"/>
</dbReference>
<organism evidence="2 3">
    <name type="scientific">Streptomyces liangshanensis</name>
    <dbReference type="NCBI Taxonomy" id="2717324"/>
    <lineage>
        <taxon>Bacteria</taxon>
        <taxon>Bacillati</taxon>
        <taxon>Actinomycetota</taxon>
        <taxon>Actinomycetes</taxon>
        <taxon>Kitasatosporales</taxon>
        <taxon>Streptomycetaceae</taxon>
        <taxon>Streptomyces</taxon>
    </lineage>
</organism>
<accession>A0A6G9H9L2</accession>
<name>A0A6G9H9L2_9ACTN</name>
<dbReference type="InterPro" id="IPR051448">
    <property type="entry name" value="CdaR-like_regulators"/>
</dbReference>
<keyword evidence="3" id="KW-1185">Reference proteome</keyword>
<dbReference type="Pfam" id="PF13556">
    <property type="entry name" value="HTH_30"/>
    <property type="match status" value="2"/>
</dbReference>